<proteinExistence type="predicted"/>
<dbReference type="EMBL" id="VBOT01000039">
    <property type="protein sequence ID" value="TMQ52226.1"/>
    <property type="molecule type" value="Genomic_DNA"/>
</dbReference>
<keyword evidence="1" id="KW-0812">Transmembrane</keyword>
<feature type="transmembrane region" description="Helical" evidence="1">
    <location>
        <begin position="174"/>
        <end position="191"/>
    </location>
</feature>
<dbReference type="GO" id="GO:0080120">
    <property type="term" value="P:CAAX-box protein maturation"/>
    <property type="evidence" value="ECO:0007669"/>
    <property type="project" value="UniProtKB-ARBA"/>
</dbReference>
<organism evidence="3 4">
    <name type="scientific">Eiseniibacteriota bacterium</name>
    <dbReference type="NCBI Taxonomy" id="2212470"/>
    <lineage>
        <taxon>Bacteria</taxon>
        <taxon>Candidatus Eiseniibacteriota</taxon>
    </lineage>
</organism>
<dbReference type="InterPro" id="IPR003675">
    <property type="entry name" value="Rce1/LyrA-like_dom"/>
</dbReference>
<protein>
    <submittedName>
        <fullName evidence="3">CPBP family intramembrane metalloprotease</fullName>
    </submittedName>
</protein>
<evidence type="ECO:0000259" key="2">
    <source>
        <dbReference type="Pfam" id="PF02517"/>
    </source>
</evidence>
<keyword evidence="3" id="KW-0645">Protease</keyword>
<dbReference type="Pfam" id="PF02517">
    <property type="entry name" value="Rce1-like"/>
    <property type="match status" value="1"/>
</dbReference>
<sequence>MLGSLVAGFVLLAAGLAALAVRRRGSPLRTPQSTRRALLYALVYGLCWASFGRVLGGALLGIERSPWLLALGDVIFVTLGLYVWVMALAEGHDVRDHGFRTAKPAQVVLTLLMGLGPVALYSWGAYATLWHQRVNVTSDTLVFALLFASIGSALPDEMLFRGYMMSTLEGRTKRWARVALPALAFTVVRSLRMASALGLGSPAWLFYIFGVALPVGLWWGLMRELAGGTIVPCLLSHFLLEFGPSLAGASPAFP</sequence>
<evidence type="ECO:0000256" key="1">
    <source>
        <dbReference type="SAM" id="Phobius"/>
    </source>
</evidence>
<evidence type="ECO:0000313" key="4">
    <source>
        <dbReference type="Proteomes" id="UP000320184"/>
    </source>
</evidence>
<keyword evidence="3" id="KW-0378">Hydrolase</keyword>
<dbReference type="GO" id="GO:0008237">
    <property type="term" value="F:metallopeptidase activity"/>
    <property type="evidence" value="ECO:0007669"/>
    <property type="project" value="UniProtKB-KW"/>
</dbReference>
<keyword evidence="3" id="KW-0482">Metalloprotease</keyword>
<name>A0A538SLH7_UNCEI</name>
<reference evidence="3 4" key="1">
    <citation type="journal article" date="2019" name="Nat. Microbiol.">
        <title>Mediterranean grassland soil C-N compound turnover is dependent on rainfall and depth, and is mediated by genomically divergent microorganisms.</title>
        <authorList>
            <person name="Diamond S."/>
            <person name="Andeer P.F."/>
            <person name="Li Z."/>
            <person name="Crits-Christoph A."/>
            <person name="Burstein D."/>
            <person name="Anantharaman K."/>
            <person name="Lane K.R."/>
            <person name="Thomas B.C."/>
            <person name="Pan C."/>
            <person name="Northen T.R."/>
            <person name="Banfield J.F."/>
        </authorList>
    </citation>
    <scope>NUCLEOTIDE SEQUENCE [LARGE SCALE GENOMIC DNA]</scope>
    <source>
        <strain evidence="3">WS_3</strain>
    </source>
</reference>
<dbReference type="GO" id="GO:0004175">
    <property type="term" value="F:endopeptidase activity"/>
    <property type="evidence" value="ECO:0007669"/>
    <property type="project" value="UniProtKB-ARBA"/>
</dbReference>
<dbReference type="GO" id="GO:0006508">
    <property type="term" value="P:proteolysis"/>
    <property type="evidence" value="ECO:0007669"/>
    <property type="project" value="UniProtKB-KW"/>
</dbReference>
<feature type="transmembrane region" description="Helical" evidence="1">
    <location>
        <begin position="67"/>
        <end position="87"/>
    </location>
</feature>
<feature type="transmembrane region" description="Helical" evidence="1">
    <location>
        <begin position="36"/>
        <end position="55"/>
    </location>
</feature>
<keyword evidence="1" id="KW-1133">Transmembrane helix</keyword>
<dbReference type="AlphaFoldDB" id="A0A538SLH7"/>
<comment type="caution">
    <text evidence="3">The sequence shown here is derived from an EMBL/GenBank/DDBJ whole genome shotgun (WGS) entry which is preliminary data.</text>
</comment>
<dbReference type="Proteomes" id="UP000320184">
    <property type="component" value="Unassembled WGS sequence"/>
</dbReference>
<feature type="transmembrane region" description="Helical" evidence="1">
    <location>
        <begin position="136"/>
        <end position="154"/>
    </location>
</feature>
<evidence type="ECO:0000313" key="3">
    <source>
        <dbReference type="EMBL" id="TMQ52226.1"/>
    </source>
</evidence>
<feature type="transmembrane region" description="Helical" evidence="1">
    <location>
        <begin position="203"/>
        <end position="221"/>
    </location>
</feature>
<feature type="domain" description="CAAX prenyl protease 2/Lysostaphin resistance protein A-like" evidence="2">
    <location>
        <begin position="141"/>
        <end position="241"/>
    </location>
</feature>
<feature type="transmembrane region" description="Helical" evidence="1">
    <location>
        <begin position="107"/>
        <end position="129"/>
    </location>
</feature>
<accession>A0A538SLH7</accession>
<keyword evidence="1" id="KW-0472">Membrane</keyword>
<gene>
    <name evidence="3" type="ORF">E6K73_03455</name>
</gene>